<dbReference type="AlphaFoldDB" id="J9CMQ2"/>
<evidence type="ECO:0000256" key="1">
    <source>
        <dbReference type="SAM" id="MobiDB-lite"/>
    </source>
</evidence>
<sequence>MERRHTGHEGSGAAPPRRLPEVPSREWQAQRLGRGRPRHLPSHDV</sequence>
<evidence type="ECO:0000313" key="2">
    <source>
        <dbReference type="EMBL" id="EJX01391.1"/>
    </source>
</evidence>
<feature type="region of interest" description="Disordered" evidence="1">
    <location>
        <begin position="1"/>
        <end position="45"/>
    </location>
</feature>
<name>J9CMQ2_9ZZZZ</name>
<protein>
    <submittedName>
        <fullName evidence="2">Uncharacterized protein</fullName>
    </submittedName>
</protein>
<gene>
    <name evidence="2" type="ORF">EVA_10502</name>
</gene>
<comment type="caution">
    <text evidence="2">The sequence shown here is derived from an EMBL/GenBank/DDBJ whole genome shotgun (WGS) entry which is preliminary data.</text>
</comment>
<organism evidence="2">
    <name type="scientific">gut metagenome</name>
    <dbReference type="NCBI Taxonomy" id="749906"/>
    <lineage>
        <taxon>unclassified sequences</taxon>
        <taxon>metagenomes</taxon>
        <taxon>organismal metagenomes</taxon>
    </lineage>
</organism>
<accession>J9CMQ2</accession>
<proteinExistence type="predicted"/>
<feature type="compositionally biased region" description="Basic residues" evidence="1">
    <location>
        <begin position="33"/>
        <end position="45"/>
    </location>
</feature>
<dbReference type="EMBL" id="AMCI01002978">
    <property type="protein sequence ID" value="EJX01391.1"/>
    <property type="molecule type" value="Genomic_DNA"/>
</dbReference>
<reference evidence="2" key="1">
    <citation type="journal article" date="2012" name="PLoS ONE">
        <title>Gene sets for utilization of primary and secondary nutrition supplies in the distal gut of endangered iberian lynx.</title>
        <authorList>
            <person name="Alcaide M."/>
            <person name="Messina E."/>
            <person name="Richter M."/>
            <person name="Bargiela R."/>
            <person name="Peplies J."/>
            <person name="Huws S.A."/>
            <person name="Newbold C.J."/>
            <person name="Golyshin P.N."/>
            <person name="Simon M.A."/>
            <person name="Lopez G."/>
            <person name="Yakimov M.M."/>
            <person name="Ferrer M."/>
        </authorList>
    </citation>
    <scope>NUCLEOTIDE SEQUENCE</scope>
</reference>